<dbReference type="PRINTS" id="PR01590">
    <property type="entry name" value="HTHFIS"/>
</dbReference>
<evidence type="ECO:0000256" key="4">
    <source>
        <dbReference type="ARBA" id="ARBA00023125"/>
    </source>
</evidence>
<evidence type="ECO:0000256" key="3">
    <source>
        <dbReference type="ARBA" id="ARBA00023015"/>
    </source>
</evidence>
<dbReference type="GO" id="GO:0006355">
    <property type="term" value="P:regulation of DNA-templated transcription"/>
    <property type="evidence" value="ECO:0007669"/>
    <property type="project" value="InterPro"/>
</dbReference>
<dbReference type="Gene3D" id="1.10.10.60">
    <property type="entry name" value="Homeodomain-like"/>
    <property type="match status" value="1"/>
</dbReference>
<dbReference type="PROSITE" id="PS00688">
    <property type="entry name" value="SIGMA54_INTERACT_3"/>
    <property type="match status" value="1"/>
</dbReference>
<dbReference type="InterPro" id="IPR002197">
    <property type="entry name" value="HTH_Fis"/>
</dbReference>
<dbReference type="Pfam" id="PF25601">
    <property type="entry name" value="AAA_lid_14"/>
    <property type="match status" value="1"/>
</dbReference>
<dbReference type="SUPFAM" id="SSF52540">
    <property type="entry name" value="P-loop containing nucleoside triphosphate hydrolases"/>
    <property type="match status" value="1"/>
</dbReference>
<dbReference type="Gene3D" id="3.40.50.300">
    <property type="entry name" value="P-loop containing nucleotide triphosphate hydrolases"/>
    <property type="match status" value="1"/>
</dbReference>
<evidence type="ECO:0000256" key="2">
    <source>
        <dbReference type="ARBA" id="ARBA00022840"/>
    </source>
</evidence>
<proteinExistence type="predicted"/>
<comment type="caution">
    <text evidence="8">The sequence shown here is derived from an EMBL/GenBank/DDBJ whole genome shotgun (WGS) entry which is preliminary data.</text>
</comment>
<dbReference type="CDD" id="cd00009">
    <property type="entry name" value="AAA"/>
    <property type="match status" value="1"/>
</dbReference>
<dbReference type="SUPFAM" id="SSF46689">
    <property type="entry name" value="Homeodomain-like"/>
    <property type="match status" value="1"/>
</dbReference>
<evidence type="ECO:0000256" key="1">
    <source>
        <dbReference type="ARBA" id="ARBA00022741"/>
    </source>
</evidence>
<dbReference type="InterPro" id="IPR002078">
    <property type="entry name" value="Sigma_54_int"/>
</dbReference>
<organism evidence="8">
    <name type="scientific">Desulfofervidus auxilii</name>
    <dbReference type="NCBI Taxonomy" id="1621989"/>
    <lineage>
        <taxon>Bacteria</taxon>
        <taxon>Pseudomonadati</taxon>
        <taxon>Thermodesulfobacteriota</taxon>
        <taxon>Candidatus Desulfofervidia</taxon>
        <taxon>Candidatus Desulfofervidales</taxon>
        <taxon>Candidatus Desulfofervidaceae</taxon>
        <taxon>Candidatus Desulfofervidus</taxon>
    </lineage>
</organism>
<dbReference type="PROSITE" id="PS00676">
    <property type="entry name" value="SIGMA54_INTERACT_2"/>
    <property type="match status" value="1"/>
</dbReference>
<dbReference type="InterPro" id="IPR025943">
    <property type="entry name" value="Sigma_54_int_dom_ATP-bd_2"/>
</dbReference>
<keyword evidence="6" id="KW-0804">Transcription</keyword>
<dbReference type="PANTHER" id="PTHR32071:SF21">
    <property type="entry name" value="TRANSCRIPTIONAL REGULATORY PROTEIN FLGR"/>
    <property type="match status" value="1"/>
</dbReference>
<dbReference type="Proteomes" id="UP000885706">
    <property type="component" value="Unassembled WGS sequence"/>
</dbReference>
<keyword evidence="4" id="KW-0238">DNA-binding</keyword>
<dbReference type="InterPro" id="IPR025944">
    <property type="entry name" value="Sigma_54_int_dom_CS"/>
</dbReference>
<sequence length="390" mass="45068">LELLKKDFVSFTKVINQQIPPPHIIVSKKPLNWENPYIHEAPSLNDVINTVERICINECSLFGAEINYLRHTQKHIYDLDRIVAESPQMKRVIALIRKISPFDTTVLITGETGTGKEVIASAIHFNSPRKKRAFVKVNCASLPETLLESELFGHEKGAFTGAYKRRIGRFEQANGGSIFLDEIGDMSPALQAKILRVLQEKEFERLGGDQVIKVDVRVLVATNRDLKRLIEEGKFREDLYYRINVVHIHLPPLRERREDIIPLAQFFLKRFNSELNKQIKGFSEEAKKLILDYTWPGNVRELENVVERAVLMAEGNFIHPEDLSIESETFPHFTKRGIKLKEAEKELIIQALKKTNWIQKKAAELLGISRRAIHYKIHKYGITHPRWKKK</sequence>
<dbReference type="Pfam" id="PF00158">
    <property type="entry name" value="Sigma54_activat"/>
    <property type="match status" value="1"/>
</dbReference>
<keyword evidence="5" id="KW-0010">Activator</keyword>
<dbReference type="InterPro" id="IPR027417">
    <property type="entry name" value="P-loop_NTPase"/>
</dbReference>
<dbReference type="FunFam" id="1.10.8.60:FF:000014">
    <property type="entry name" value="DNA-binding transcriptional regulator NtrC"/>
    <property type="match status" value="1"/>
</dbReference>
<dbReference type="Gene3D" id="1.10.8.60">
    <property type="match status" value="1"/>
</dbReference>
<reference evidence="8" key="1">
    <citation type="journal article" date="2020" name="mSystems">
        <title>Genome- and Community-Level Interaction Insights into Carbon Utilization and Element Cycling Functions of Hydrothermarchaeota in Hydrothermal Sediment.</title>
        <authorList>
            <person name="Zhou Z."/>
            <person name="Liu Y."/>
            <person name="Xu W."/>
            <person name="Pan J."/>
            <person name="Luo Z.H."/>
            <person name="Li M."/>
        </authorList>
    </citation>
    <scope>NUCLEOTIDE SEQUENCE [LARGE SCALE GENOMIC DNA]</scope>
    <source>
        <strain evidence="8">HyVt-113</strain>
    </source>
</reference>
<dbReference type="PROSITE" id="PS50045">
    <property type="entry name" value="SIGMA54_INTERACT_4"/>
    <property type="match status" value="1"/>
</dbReference>
<feature type="non-terminal residue" evidence="8">
    <location>
        <position position="1"/>
    </location>
</feature>
<dbReference type="InterPro" id="IPR025662">
    <property type="entry name" value="Sigma_54_int_dom_ATP-bd_1"/>
</dbReference>
<dbReference type="AlphaFoldDB" id="A0A7V0IA01"/>
<evidence type="ECO:0000256" key="6">
    <source>
        <dbReference type="ARBA" id="ARBA00023163"/>
    </source>
</evidence>
<keyword evidence="3" id="KW-0805">Transcription regulation</keyword>
<dbReference type="InterPro" id="IPR058031">
    <property type="entry name" value="AAA_lid_NorR"/>
</dbReference>
<dbReference type="PROSITE" id="PS00675">
    <property type="entry name" value="SIGMA54_INTERACT_1"/>
    <property type="match status" value="1"/>
</dbReference>
<dbReference type="PANTHER" id="PTHR32071">
    <property type="entry name" value="TRANSCRIPTIONAL REGULATORY PROTEIN"/>
    <property type="match status" value="1"/>
</dbReference>
<evidence type="ECO:0000256" key="5">
    <source>
        <dbReference type="ARBA" id="ARBA00023159"/>
    </source>
</evidence>
<name>A0A7V0IA01_DESA2</name>
<dbReference type="Pfam" id="PF02954">
    <property type="entry name" value="HTH_8"/>
    <property type="match status" value="1"/>
</dbReference>
<dbReference type="GO" id="GO:0043565">
    <property type="term" value="F:sequence-specific DNA binding"/>
    <property type="evidence" value="ECO:0007669"/>
    <property type="project" value="InterPro"/>
</dbReference>
<evidence type="ECO:0000259" key="7">
    <source>
        <dbReference type="PROSITE" id="PS50045"/>
    </source>
</evidence>
<evidence type="ECO:0000313" key="8">
    <source>
        <dbReference type="EMBL" id="HDD35433.1"/>
    </source>
</evidence>
<dbReference type="InterPro" id="IPR009057">
    <property type="entry name" value="Homeodomain-like_sf"/>
</dbReference>
<accession>A0A7V0IA01</accession>
<gene>
    <name evidence="8" type="ORF">ENF30_01395</name>
</gene>
<dbReference type="GO" id="GO:0005524">
    <property type="term" value="F:ATP binding"/>
    <property type="evidence" value="ECO:0007669"/>
    <property type="project" value="UniProtKB-KW"/>
</dbReference>
<dbReference type="EMBL" id="DQWQ01000064">
    <property type="protein sequence ID" value="HDD35433.1"/>
    <property type="molecule type" value="Genomic_DNA"/>
</dbReference>
<dbReference type="InterPro" id="IPR003593">
    <property type="entry name" value="AAA+_ATPase"/>
</dbReference>
<keyword evidence="1" id="KW-0547">Nucleotide-binding</keyword>
<protein>
    <submittedName>
        <fullName evidence="8">Sigma-54-dependent Fis family transcriptional regulator</fullName>
    </submittedName>
</protein>
<dbReference type="SMART" id="SM00382">
    <property type="entry name" value="AAA"/>
    <property type="match status" value="1"/>
</dbReference>
<dbReference type="FunFam" id="3.40.50.300:FF:000006">
    <property type="entry name" value="DNA-binding transcriptional regulator NtrC"/>
    <property type="match status" value="1"/>
</dbReference>
<feature type="domain" description="Sigma-54 factor interaction" evidence="7">
    <location>
        <begin position="82"/>
        <end position="311"/>
    </location>
</feature>
<keyword evidence="2" id="KW-0067">ATP-binding</keyword>